<name>A0ABR2R5J2_9ROSI</name>
<dbReference type="Proteomes" id="UP001396334">
    <property type="component" value="Unassembled WGS sequence"/>
</dbReference>
<evidence type="ECO:0000313" key="2">
    <source>
        <dbReference type="EMBL" id="KAK9008223.1"/>
    </source>
</evidence>
<keyword evidence="3" id="KW-1185">Reference proteome</keyword>
<feature type="compositionally biased region" description="Polar residues" evidence="1">
    <location>
        <begin position="185"/>
        <end position="197"/>
    </location>
</feature>
<dbReference type="PANTHER" id="PTHR47926">
    <property type="entry name" value="PENTATRICOPEPTIDE REPEAT-CONTAINING PROTEIN"/>
    <property type="match status" value="1"/>
</dbReference>
<feature type="region of interest" description="Disordered" evidence="1">
    <location>
        <begin position="159"/>
        <end position="205"/>
    </location>
</feature>
<organism evidence="2 3">
    <name type="scientific">Hibiscus sabdariffa</name>
    <name type="common">roselle</name>
    <dbReference type="NCBI Taxonomy" id="183260"/>
    <lineage>
        <taxon>Eukaryota</taxon>
        <taxon>Viridiplantae</taxon>
        <taxon>Streptophyta</taxon>
        <taxon>Embryophyta</taxon>
        <taxon>Tracheophyta</taxon>
        <taxon>Spermatophyta</taxon>
        <taxon>Magnoliopsida</taxon>
        <taxon>eudicotyledons</taxon>
        <taxon>Gunneridae</taxon>
        <taxon>Pentapetalae</taxon>
        <taxon>rosids</taxon>
        <taxon>malvids</taxon>
        <taxon>Malvales</taxon>
        <taxon>Malvaceae</taxon>
        <taxon>Malvoideae</taxon>
        <taxon>Hibiscus</taxon>
    </lineage>
</organism>
<protein>
    <recommendedName>
        <fullName evidence="4">Pentatricopeptide repeat-containing protein</fullName>
    </recommendedName>
</protein>
<reference evidence="2 3" key="1">
    <citation type="journal article" date="2024" name="G3 (Bethesda)">
        <title>Genome assembly of Hibiscus sabdariffa L. provides insights into metabolisms of medicinal natural products.</title>
        <authorList>
            <person name="Kim T."/>
        </authorList>
    </citation>
    <scope>NUCLEOTIDE SEQUENCE [LARGE SCALE GENOMIC DNA]</scope>
    <source>
        <strain evidence="2">TK-2024</strain>
        <tissue evidence="2">Old leaves</tissue>
    </source>
</reference>
<sequence length="239" mass="26931">MNETGARLMAETYKLKWSRNNELGVAVWVALLSDCCNHGKSSIGKMVAKMVLELNPDILEMHALVSKFFAKKNMWGEVSFVRKLMKDSKKKKVCGYTALDVNRKLHAFLMRDNDNNFVVLLVSWKPQVDEGGGLESDAKKWVIAGISLRAPLKPIYTTHPVPVDHHHKDKETTFDDSNKEDEDSCSSSTTPTGQESRIPTLLTCPPAPMKTKPSLKCNYATVRHFFTPPDLDTVFIRHV</sequence>
<evidence type="ECO:0008006" key="4">
    <source>
        <dbReference type="Google" id="ProtNLM"/>
    </source>
</evidence>
<proteinExistence type="predicted"/>
<feature type="compositionally biased region" description="Basic and acidic residues" evidence="1">
    <location>
        <begin position="162"/>
        <end position="177"/>
    </location>
</feature>
<accession>A0ABR2R5J2</accession>
<gene>
    <name evidence="2" type="ORF">V6N11_075125</name>
</gene>
<comment type="caution">
    <text evidence="2">The sequence shown here is derived from an EMBL/GenBank/DDBJ whole genome shotgun (WGS) entry which is preliminary data.</text>
</comment>
<evidence type="ECO:0000313" key="3">
    <source>
        <dbReference type="Proteomes" id="UP001396334"/>
    </source>
</evidence>
<dbReference type="EMBL" id="JBBPBN010000026">
    <property type="protein sequence ID" value="KAK9008223.1"/>
    <property type="molecule type" value="Genomic_DNA"/>
</dbReference>
<dbReference type="InterPro" id="IPR046960">
    <property type="entry name" value="PPR_At4g14850-like_plant"/>
</dbReference>
<dbReference type="PANTHER" id="PTHR47926:SF405">
    <property type="entry name" value="DYW DOMAIN-CONTAINING PROTEIN"/>
    <property type="match status" value="1"/>
</dbReference>
<evidence type="ECO:0000256" key="1">
    <source>
        <dbReference type="SAM" id="MobiDB-lite"/>
    </source>
</evidence>